<feature type="non-terminal residue" evidence="1">
    <location>
        <position position="681"/>
    </location>
</feature>
<gene>
    <name evidence="1" type="ORF">LCGC14_1095550</name>
</gene>
<organism evidence="1">
    <name type="scientific">marine sediment metagenome</name>
    <dbReference type="NCBI Taxonomy" id="412755"/>
    <lineage>
        <taxon>unclassified sequences</taxon>
        <taxon>metagenomes</taxon>
        <taxon>ecological metagenomes</taxon>
    </lineage>
</organism>
<proteinExistence type="predicted"/>
<sequence length="681" mass="75063">MALSSGFLWRFLDDVWDLLPTEDRELFETYWLGFIRAGGNLQQKILEGNASLMVENVPVFLTERWNKYTMNDETADIFAKTEQIAFSGLTLTTLVYETAFFHTLVVTNTTSNIVYSETVKFFDDSVRNLRYGKLVANTIAVKLAEKQFTAGRDFIINEITGEIQTTPNSRIPNDVLISVSYGHQEYTLDLDYEVDQDDVTVARISGTTIPDGVAVNVTYSYNATPTLSLQGTNGAVLLDLATFEDTSQNFGGITTGKTLTVLTGTNVGTYTINAVLTSTRLQIGGLFLAQQEGDISYTINAFPHAMRIVSNIESIPVLQNLITDPEVTFVEDVDFRVSNGILASRKALPLQTIGPAEKRDLIMWAEVTKVDAQTPYRNFGVLIDFFRENSEEYKLALQGLWYTFWTGSTQGNLRTGLHILMGLPYARNAGSVVDVTATTIEIEDDRGQILTYTIPDSLVSEVARGDTVVRFERLTNGVEIIDRINTPGFVASRLGRAGIQRFLTSNASKGPGSTDETKALTLLENHLYLPRILAEAVTSVISVQEFLTYLNNMKPHWTEFLFSFSVSESETITVAEDGGPLDVDPNLNLTTSVASNEFNQVQGHDSHLLTGNFGHVLGAGSQAAGNFEDVTRDFATAGIGEGSLIRIDEGSFIGFWVVLERQSSTLLSIDIPDVDLIDETT</sequence>
<dbReference type="EMBL" id="LAZR01004896">
    <property type="protein sequence ID" value="KKN04629.1"/>
    <property type="molecule type" value="Genomic_DNA"/>
</dbReference>
<dbReference type="AlphaFoldDB" id="A0A0F9MFE6"/>
<reference evidence="1" key="1">
    <citation type="journal article" date="2015" name="Nature">
        <title>Complex archaea that bridge the gap between prokaryotes and eukaryotes.</title>
        <authorList>
            <person name="Spang A."/>
            <person name="Saw J.H."/>
            <person name="Jorgensen S.L."/>
            <person name="Zaremba-Niedzwiedzka K."/>
            <person name="Martijn J."/>
            <person name="Lind A.E."/>
            <person name="van Eijk R."/>
            <person name="Schleper C."/>
            <person name="Guy L."/>
            <person name="Ettema T.J."/>
        </authorList>
    </citation>
    <scope>NUCLEOTIDE SEQUENCE</scope>
</reference>
<protein>
    <submittedName>
        <fullName evidence="1">Uncharacterized protein</fullName>
    </submittedName>
</protein>
<accession>A0A0F9MFE6</accession>
<evidence type="ECO:0000313" key="1">
    <source>
        <dbReference type="EMBL" id="KKN04629.1"/>
    </source>
</evidence>
<name>A0A0F9MFE6_9ZZZZ</name>
<comment type="caution">
    <text evidence="1">The sequence shown here is derived from an EMBL/GenBank/DDBJ whole genome shotgun (WGS) entry which is preliminary data.</text>
</comment>